<dbReference type="GO" id="GO:0005886">
    <property type="term" value="C:plasma membrane"/>
    <property type="evidence" value="ECO:0007669"/>
    <property type="project" value="UniProtKB-SubCell"/>
</dbReference>
<keyword evidence="2" id="KW-1003">Cell membrane</keyword>
<comment type="subcellular location">
    <subcellularLocation>
        <location evidence="1">Cell membrane</location>
        <topology evidence="1">Multi-pass membrane protein</topology>
    </subcellularLocation>
</comment>
<evidence type="ECO:0000256" key="5">
    <source>
        <dbReference type="ARBA" id="ARBA00023136"/>
    </source>
</evidence>
<dbReference type="Pfam" id="PF13396">
    <property type="entry name" value="PLDc_N"/>
    <property type="match status" value="1"/>
</dbReference>
<feature type="transmembrane region" description="Helical" evidence="6">
    <location>
        <begin position="40"/>
        <end position="59"/>
    </location>
</feature>
<evidence type="ECO:0000256" key="1">
    <source>
        <dbReference type="ARBA" id="ARBA00004651"/>
    </source>
</evidence>
<evidence type="ECO:0000256" key="4">
    <source>
        <dbReference type="ARBA" id="ARBA00022989"/>
    </source>
</evidence>
<evidence type="ECO:0000259" key="7">
    <source>
        <dbReference type="Pfam" id="PF13396"/>
    </source>
</evidence>
<organism evidence="8 9">
    <name type="scientific">Paenibacillus crassostreae</name>
    <dbReference type="NCBI Taxonomy" id="1763538"/>
    <lineage>
        <taxon>Bacteria</taxon>
        <taxon>Bacillati</taxon>
        <taxon>Bacillota</taxon>
        <taxon>Bacilli</taxon>
        <taxon>Bacillales</taxon>
        <taxon>Paenibacillaceae</taxon>
        <taxon>Paenibacillus</taxon>
    </lineage>
</organism>
<keyword evidence="5 6" id="KW-0472">Membrane</keyword>
<evidence type="ECO:0000256" key="6">
    <source>
        <dbReference type="SAM" id="Phobius"/>
    </source>
</evidence>
<dbReference type="OrthoDB" id="3243324at2"/>
<protein>
    <submittedName>
        <fullName evidence="8">Transcriptional regulator</fullName>
    </submittedName>
</protein>
<dbReference type="Proteomes" id="UP000077134">
    <property type="component" value="Unassembled WGS sequence"/>
</dbReference>
<gene>
    <name evidence="8" type="ORF">PNBC_07370</name>
</gene>
<feature type="transmembrane region" description="Helical" evidence="6">
    <location>
        <begin position="6"/>
        <end position="28"/>
    </location>
</feature>
<dbReference type="RefSeq" id="WP_068656761.1">
    <property type="nucleotide sequence ID" value="NZ_CP017770.1"/>
</dbReference>
<evidence type="ECO:0000256" key="2">
    <source>
        <dbReference type="ARBA" id="ARBA00022475"/>
    </source>
</evidence>
<dbReference type="InterPro" id="IPR027379">
    <property type="entry name" value="CLS_N"/>
</dbReference>
<dbReference type="AlphaFoldDB" id="A0A167ESU1"/>
<sequence length="64" mass="7239">MDVMINWTLILPILVLQLVLAVIGLISLSKAQMVRGPKWMWVLIIVIGNMLGSILYFIVGRKDM</sequence>
<name>A0A167ESU1_9BACL</name>
<evidence type="ECO:0000256" key="3">
    <source>
        <dbReference type="ARBA" id="ARBA00022692"/>
    </source>
</evidence>
<comment type="caution">
    <text evidence="8">The sequence shown here is derived from an EMBL/GenBank/DDBJ whole genome shotgun (WGS) entry which is preliminary data.</text>
</comment>
<proteinExistence type="predicted"/>
<accession>A0A167ESU1</accession>
<reference evidence="8 9" key="1">
    <citation type="submission" date="2016-02" db="EMBL/GenBank/DDBJ databases">
        <title>Paenibacillus sp. LPB0068, isolated from Crassostrea gigas.</title>
        <authorList>
            <person name="Shin S.-K."/>
            <person name="Yi H."/>
        </authorList>
    </citation>
    <scope>NUCLEOTIDE SEQUENCE [LARGE SCALE GENOMIC DNA]</scope>
    <source>
        <strain evidence="8 9">LPB0068</strain>
    </source>
</reference>
<keyword evidence="4 6" id="KW-1133">Transmembrane helix</keyword>
<evidence type="ECO:0000313" key="8">
    <source>
        <dbReference type="EMBL" id="OAB75849.1"/>
    </source>
</evidence>
<evidence type="ECO:0000313" key="9">
    <source>
        <dbReference type="Proteomes" id="UP000077134"/>
    </source>
</evidence>
<keyword evidence="3 6" id="KW-0812">Transmembrane</keyword>
<keyword evidence="9" id="KW-1185">Reference proteome</keyword>
<dbReference type="KEGG" id="pcx:LPB68_15650"/>
<dbReference type="EMBL" id="LSFN01000006">
    <property type="protein sequence ID" value="OAB75849.1"/>
    <property type="molecule type" value="Genomic_DNA"/>
</dbReference>
<feature type="domain" description="Cardiolipin synthase N-terminal" evidence="7">
    <location>
        <begin position="19"/>
        <end position="61"/>
    </location>
</feature>
<dbReference type="STRING" id="1763538.LPB68_15650"/>